<dbReference type="Proteomes" id="UP001374584">
    <property type="component" value="Unassembled WGS sequence"/>
</dbReference>
<keyword evidence="1" id="KW-0472">Membrane</keyword>
<keyword evidence="1" id="KW-0812">Transmembrane</keyword>
<name>A0AAN9R1K9_PHACN</name>
<feature type="transmembrane region" description="Helical" evidence="1">
    <location>
        <begin position="13"/>
        <end position="40"/>
    </location>
</feature>
<protein>
    <submittedName>
        <fullName evidence="2">Uncharacterized protein</fullName>
    </submittedName>
</protein>
<comment type="caution">
    <text evidence="2">The sequence shown here is derived from an EMBL/GenBank/DDBJ whole genome shotgun (WGS) entry which is preliminary data.</text>
</comment>
<keyword evidence="3" id="KW-1185">Reference proteome</keyword>
<evidence type="ECO:0000313" key="2">
    <source>
        <dbReference type="EMBL" id="KAK7355401.1"/>
    </source>
</evidence>
<evidence type="ECO:0000256" key="1">
    <source>
        <dbReference type="SAM" id="Phobius"/>
    </source>
</evidence>
<proteinExistence type="predicted"/>
<reference evidence="2 3" key="1">
    <citation type="submission" date="2024-01" db="EMBL/GenBank/DDBJ databases">
        <title>The genomes of 5 underutilized Papilionoideae crops provide insights into root nodulation and disease resistanc.</title>
        <authorList>
            <person name="Jiang F."/>
        </authorList>
    </citation>
    <scope>NUCLEOTIDE SEQUENCE [LARGE SCALE GENOMIC DNA]</scope>
    <source>
        <strain evidence="2">JINMINGXINNONG_FW02</strain>
        <tissue evidence="2">Leaves</tissue>
    </source>
</reference>
<sequence>MNIAVAVTRMTDFIWIFMSIQLFNPFFVGSKLFLIVILICKATKVLDGIKVVMIKLMDFHSIGSNWLAMVDYVVTYV</sequence>
<evidence type="ECO:0000313" key="3">
    <source>
        <dbReference type="Proteomes" id="UP001374584"/>
    </source>
</evidence>
<gene>
    <name evidence="2" type="ORF">VNO80_14656</name>
</gene>
<accession>A0AAN9R1K9</accession>
<organism evidence="2 3">
    <name type="scientific">Phaseolus coccineus</name>
    <name type="common">Scarlet runner bean</name>
    <name type="synonym">Phaseolus multiflorus</name>
    <dbReference type="NCBI Taxonomy" id="3886"/>
    <lineage>
        <taxon>Eukaryota</taxon>
        <taxon>Viridiplantae</taxon>
        <taxon>Streptophyta</taxon>
        <taxon>Embryophyta</taxon>
        <taxon>Tracheophyta</taxon>
        <taxon>Spermatophyta</taxon>
        <taxon>Magnoliopsida</taxon>
        <taxon>eudicotyledons</taxon>
        <taxon>Gunneridae</taxon>
        <taxon>Pentapetalae</taxon>
        <taxon>rosids</taxon>
        <taxon>fabids</taxon>
        <taxon>Fabales</taxon>
        <taxon>Fabaceae</taxon>
        <taxon>Papilionoideae</taxon>
        <taxon>50 kb inversion clade</taxon>
        <taxon>NPAAA clade</taxon>
        <taxon>indigoferoid/millettioid clade</taxon>
        <taxon>Phaseoleae</taxon>
        <taxon>Phaseolus</taxon>
    </lineage>
</organism>
<keyword evidence="1" id="KW-1133">Transmembrane helix</keyword>
<dbReference type="AlphaFoldDB" id="A0AAN9R1K9"/>
<dbReference type="EMBL" id="JAYMYR010000006">
    <property type="protein sequence ID" value="KAK7355401.1"/>
    <property type="molecule type" value="Genomic_DNA"/>
</dbReference>